<dbReference type="PANTHER" id="PTHR35270:SF2">
    <property type="entry name" value="FUSELESS, ISOFORM A"/>
    <property type="match status" value="1"/>
</dbReference>
<dbReference type="PANTHER" id="PTHR35270">
    <property type="entry name" value="FUSELESS, ISOFORM A"/>
    <property type="match status" value="1"/>
</dbReference>
<dbReference type="AlphaFoldDB" id="A0ABD2WZ59"/>
<feature type="transmembrane region" description="Helical" evidence="1">
    <location>
        <begin position="92"/>
        <end position="114"/>
    </location>
</feature>
<reference evidence="2 3" key="1">
    <citation type="journal article" date="2024" name="bioRxiv">
        <title>A reference genome for Trichogramma kaykai: A tiny desert-dwelling parasitoid wasp with competing sex-ratio distorters.</title>
        <authorList>
            <person name="Culotta J."/>
            <person name="Lindsey A.R."/>
        </authorList>
    </citation>
    <scope>NUCLEOTIDE SEQUENCE [LARGE SCALE GENOMIC DNA]</scope>
    <source>
        <strain evidence="2 3">KSX58</strain>
    </source>
</reference>
<keyword evidence="3" id="KW-1185">Reference proteome</keyword>
<evidence type="ECO:0000313" key="2">
    <source>
        <dbReference type="EMBL" id="KAL3398301.1"/>
    </source>
</evidence>
<evidence type="ECO:0000313" key="3">
    <source>
        <dbReference type="Proteomes" id="UP001627154"/>
    </source>
</evidence>
<keyword evidence="1" id="KW-0472">Membrane</keyword>
<keyword evidence="1" id="KW-0812">Transmembrane</keyword>
<evidence type="ECO:0000256" key="1">
    <source>
        <dbReference type="SAM" id="Phobius"/>
    </source>
</evidence>
<dbReference type="EMBL" id="JBJJXI010000059">
    <property type="protein sequence ID" value="KAL3398301.1"/>
    <property type="molecule type" value="Genomic_DNA"/>
</dbReference>
<protein>
    <submittedName>
        <fullName evidence="2">Uncharacterized protein</fullName>
    </submittedName>
</protein>
<sequence>MSSESHRKSVELSENLCTLTINKLDDTGSSDGEGDDDLDKLDNNASTSFFTSSNKKIVLTTKKCCASNETPRQNNAATASNKKKKNSTQSRVIYASDCMVSSLVVGPMVVAHWRGIWVLMDFHENIFSGWLCFGFGMSLHLLFALLKQPLHRAFSDDSASRSSDRRWTCRTIGCRLVRTAYTYVFSLACNCHWRGAWIILNDWFGLQAR</sequence>
<organism evidence="2 3">
    <name type="scientific">Trichogramma kaykai</name>
    <dbReference type="NCBI Taxonomy" id="54128"/>
    <lineage>
        <taxon>Eukaryota</taxon>
        <taxon>Metazoa</taxon>
        <taxon>Ecdysozoa</taxon>
        <taxon>Arthropoda</taxon>
        <taxon>Hexapoda</taxon>
        <taxon>Insecta</taxon>
        <taxon>Pterygota</taxon>
        <taxon>Neoptera</taxon>
        <taxon>Endopterygota</taxon>
        <taxon>Hymenoptera</taxon>
        <taxon>Apocrita</taxon>
        <taxon>Proctotrupomorpha</taxon>
        <taxon>Chalcidoidea</taxon>
        <taxon>Trichogrammatidae</taxon>
        <taxon>Trichogramma</taxon>
    </lineage>
</organism>
<keyword evidence="1" id="KW-1133">Transmembrane helix</keyword>
<dbReference type="InterPro" id="IPR032751">
    <property type="entry name" value="Fuseless"/>
</dbReference>
<accession>A0ABD2WZ59</accession>
<dbReference type="Proteomes" id="UP001627154">
    <property type="component" value="Unassembled WGS sequence"/>
</dbReference>
<proteinExistence type="predicted"/>
<feature type="transmembrane region" description="Helical" evidence="1">
    <location>
        <begin position="126"/>
        <end position="146"/>
    </location>
</feature>
<comment type="caution">
    <text evidence="2">The sequence shown here is derived from an EMBL/GenBank/DDBJ whole genome shotgun (WGS) entry which is preliminary data.</text>
</comment>
<name>A0ABD2WZ59_9HYME</name>
<gene>
    <name evidence="2" type="ORF">TKK_007483</name>
</gene>
<dbReference type="Pfam" id="PF15993">
    <property type="entry name" value="Fuseless"/>
    <property type="match status" value="1"/>
</dbReference>